<dbReference type="InterPro" id="IPR007627">
    <property type="entry name" value="RNA_pol_sigma70_r2"/>
</dbReference>
<dbReference type="GO" id="GO:0006352">
    <property type="term" value="P:DNA-templated transcription initiation"/>
    <property type="evidence" value="ECO:0007669"/>
    <property type="project" value="InterPro"/>
</dbReference>
<dbReference type="PANTHER" id="PTHR43133">
    <property type="entry name" value="RNA POLYMERASE ECF-TYPE SIGMA FACTO"/>
    <property type="match status" value="1"/>
</dbReference>
<evidence type="ECO:0000256" key="4">
    <source>
        <dbReference type="ARBA" id="ARBA00023163"/>
    </source>
</evidence>
<protein>
    <submittedName>
        <fullName evidence="7">ECF RNA polymerase sigma factor SigE</fullName>
    </submittedName>
</protein>
<evidence type="ECO:0000256" key="2">
    <source>
        <dbReference type="ARBA" id="ARBA00023015"/>
    </source>
</evidence>
<evidence type="ECO:0000313" key="7">
    <source>
        <dbReference type="EMBL" id="CAG7598606.1"/>
    </source>
</evidence>
<keyword evidence="4" id="KW-0804">Transcription</keyword>
<dbReference type="RefSeq" id="WP_218113887.1">
    <property type="nucleotide sequence ID" value="NZ_CAJVAP010000002.1"/>
</dbReference>
<dbReference type="InterPro" id="IPR014284">
    <property type="entry name" value="RNA_pol_sigma-70_dom"/>
</dbReference>
<keyword evidence="8" id="KW-1185">Reference proteome</keyword>
<dbReference type="InterPro" id="IPR039425">
    <property type="entry name" value="RNA_pol_sigma-70-like"/>
</dbReference>
<dbReference type="Proteomes" id="UP000693892">
    <property type="component" value="Unassembled WGS sequence"/>
</dbReference>
<dbReference type="AlphaFoldDB" id="A0A916NKN9"/>
<dbReference type="InterPro" id="IPR013249">
    <property type="entry name" value="RNA_pol_sigma70_r4_t2"/>
</dbReference>
<evidence type="ECO:0000259" key="6">
    <source>
        <dbReference type="Pfam" id="PF08281"/>
    </source>
</evidence>
<reference evidence="7" key="1">
    <citation type="submission" date="2021-06" db="EMBL/GenBank/DDBJ databases">
        <authorList>
            <person name="Criscuolo A."/>
        </authorList>
    </citation>
    <scope>NUCLEOTIDE SEQUENCE</scope>
    <source>
        <strain evidence="7">CIP111803</strain>
    </source>
</reference>
<dbReference type="EMBL" id="CAJVAP010000002">
    <property type="protein sequence ID" value="CAG7598606.1"/>
    <property type="molecule type" value="Genomic_DNA"/>
</dbReference>
<name>A0A916NKN9_9MICO</name>
<sequence>MQDTDDATLLADIVAGSEVALAEIYARHRRAVYAQGYVETASRADAEEVLQDTFFTLWRKRRGVRIVGDSALPWLLVTAKNLARNRRRYQARRAASELPDELGDDRADPAQAVVRGELASTLAEALGGLEPIDRQIVHLCLVEGASYQEAADRLRSTHATVRNRLSRARKSVRVRLEAETEEGRA</sequence>
<gene>
    <name evidence="7" type="primary">sigE</name>
    <name evidence="7" type="ORF">LEUCIP111803_00239</name>
</gene>
<keyword evidence="2" id="KW-0805">Transcription regulation</keyword>
<dbReference type="Pfam" id="PF04542">
    <property type="entry name" value="Sigma70_r2"/>
    <property type="match status" value="1"/>
</dbReference>
<keyword evidence="3" id="KW-0731">Sigma factor</keyword>
<dbReference type="Pfam" id="PF08281">
    <property type="entry name" value="Sigma70_r4_2"/>
    <property type="match status" value="1"/>
</dbReference>
<evidence type="ECO:0000256" key="3">
    <source>
        <dbReference type="ARBA" id="ARBA00023082"/>
    </source>
</evidence>
<feature type="domain" description="RNA polymerase sigma factor 70 region 4 type 2" evidence="6">
    <location>
        <begin position="122"/>
        <end position="171"/>
    </location>
</feature>
<comment type="similarity">
    <text evidence="1">Belongs to the sigma-70 factor family. ECF subfamily.</text>
</comment>
<accession>A0A916NKN9</accession>
<evidence type="ECO:0000259" key="5">
    <source>
        <dbReference type="Pfam" id="PF04542"/>
    </source>
</evidence>
<evidence type="ECO:0000256" key="1">
    <source>
        <dbReference type="ARBA" id="ARBA00010641"/>
    </source>
</evidence>
<organism evidence="7 8">
    <name type="scientific">Leucobacter soli</name>
    <dbReference type="NCBI Taxonomy" id="2812850"/>
    <lineage>
        <taxon>Bacteria</taxon>
        <taxon>Bacillati</taxon>
        <taxon>Actinomycetota</taxon>
        <taxon>Actinomycetes</taxon>
        <taxon>Micrococcales</taxon>
        <taxon>Microbacteriaceae</taxon>
        <taxon>Leucobacter</taxon>
    </lineage>
</organism>
<dbReference type="NCBIfam" id="TIGR02937">
    <property type="entry name" value="sigma70-ECF"/>
    <property type="match status" value="1"/>
</dbReference>
<feature type="domain" description="RNA polymerase sigma-70 region 2" evidence="5">
    <location>
        <begin position="24"/>
        <end position="93"/>
    </location>
</feature>
<proteinExistence type="inferred from homology"/>
<dbReference type="PANTHER" id="PTHR43133:SF25">
    <property type="entry name" value="RNA POLYMERASE SIGMA FACTOR RFAY-RELATED"/>
    <property type="match status" value="1"/>
</dbReference>
<comment type="caution">
    <text evidence="7">The sequence shown here is derived from an EMBL/GenBank/DDBJ whole genome shotgun (WGS) entry which is preliminary data.</text>
</comment>
<dbReference type="GO" id="GO:0003677">
    <property type="term" value="F:DNA binding"/>
    <property type="evidence" value="ECO:0007669"/>
    <property type="project" value="InterPro"/>
</dbReference>
<dbReference type="GO" id="GO:0016987">
    <property type="term" value="F:sigma factor activity"/>
    <property type="evidence" value="ECO:0007669"/>
    <property type="project" value="UniProtKB-KW"/>
</dbReference>
<evidence type="ECO:0000313" key="8">
    <source>
        <dbReference type="Proteomes" id="UP000693892"/>
    </source>
</evidence>